<dbReference type="GO" id="GO:0006355">
    <property type="term" value="P:regulation of DNA-templated transcription"/>
    <property type="evidence" value="ECO:0007669"/>
    <property type="project" value="InterPro"/>
</dbReference>
<evidence type="ECO:0000256" key="13">
    <source>
        <dbReference type="ARBA" id="ARBA00056274"/>
    </source>
</evidence>
<dbReference type="Gene3D" id="3.60.40.10">
    <property type="entry name" value="PPM-type phosphatase domain"/>
    <property type="match status" value="1"/>
</dbReference>
<dbReference type="InterPro" id="IPR013767">
    <property type="entry name" value="PAS_fold"/>
</dbReference>
<accession>A0A0B5I246</accession>
<dbReference type="InterPro" id="IPR001932">
    <property type="entry name" value="PPM-type_phosphatase-like_dom"/>
</dbReference>
<evidence type="ECO:0000256" key="3">
    <source>
        <dbReference type="ARBA" id="ARBA00022679"/>
    </source>
</evidence>
<dbReference type="Pfam" id="PF00989">
    <property type="entry name" value="PAS"/>
    <property type="match status" value="1"/>
</dbReference>
<dbReference type="Gene3D" id="3.30.450.20">
    <property type="entry name" value="PAS domain"/>
    <property type="match status" value="2"/>
</dbReference>
<evidence type="ECO:0000256" key="8">
    <source>
        <dbReference type="ARBA" id="ARBA00022840"/>
    </source>
</evidence>
<evidence type="ECO:0000256" key="1">
    <source>
        <dbReference type="ARBA" id="ARBA00013081"/>
    </source>
</evidence>
<dbReference type="Gene3D" id="3.30.450.40">
    <property type="match status" value="1"/>
</dbReference>
<dbReference type="PANTHER" id="PTHR43156">
    <property type="entry name" value="STAGE II SPORULATION PROTEIN E-RELATED"/>
    <property type="match status" value="1"/>
</dbReference>
<dbReference type="NCBIfam" id="TIGR00229">
    <property type="entry name" value="sensory_box"/>
    <property type="match status" value="2"/>
</dbReference>
<dbReference type="SUPFAM" id="SSF55781">
    <property type="entry name" value="GAF domain-like"/>
    <property type="match status" value="1"/>
</dbReference>
<dbReference type="InterPro" id="IPR036457">
    <property type="entry name" value="PPM-type-like_dom_sf"/>
</dbReference>
<evidence type="ECO:0000259" key="16">
    <source>
        <dbReference type="PROSITE" id="PS50112"/>
    </source>
</evidence>
<evidence type="ECO:0000313" key="18">
    <source>
        <dbReference type="Proteomes" id="UP000031774"/>
    </source>
</evidence>
<dbReference type="KEGG" id="svt:SVTN_09095"/>
<proteinExistence type="predicted"/>
<dbReference type="SMART" id="SM00065">
    <property type="entry name" value="GAF"/>
    <property type="match status" value="1"/>
</dbReference>
<dbReference type="InterPro" id="IPR052016">
    <property type="entry name" value="Bact_Sigma-Reg"/>
</dbReference>
<evidence type="ECO:0000256" key="12">
    <source>
        <dbReference type="ARBA" id="ARBA00047761"/>
    </source>
</evidence>
<dbReference type="AlphaFoldDB" id="A0A0B5I246"/>
<evidence type="ECO:0000256" key="6">
    <source>
        <dbReference type="ARBA" id="ARBA00022777"/>
    </source>
</evidence>
<dbReference type="InterPro" id="IPR003018">
    <property type="entry name" value="GAF"/>
</dbReference>
<keyword evidence="2" id="KW-0597">Phosphoprotein</keyword>
<dbReference type="CDD" id="cd00130">
    <property type="entry name" value="PAS"/>
    <property type="match status" value="2"/>
</dbReference>
<organism evidence="17 18">
    <name type="scientific">Streptomyces vietnamensis</name>
    <dbReference type="NCBI Taxonomy" id="362257"/>
    <lineage>
        <taxon>Bacteria</taxon>
        <taxon>Bacillati</taxon>
        <taxon>Actinomycetota</taxon>
        <taxon>Actinomycetes</taxon>
        <taxon>Kitasatosporales</taxon>
        <taxon>Streptomycetaceae</taxon>
        <taxon>Streptomyces</taxon>
    </lineage>
</organism>
<name>A0A0B5I246_9ACTN</name>
<keyword evidence="6" id="KW-0418">Kinase</keyword>
<evidence type="ECO:0000256" key="10">
    <source>
        <dbReference type="ARBA" id="ARBA00022912"/>
    </source>
</evidence>
<dbReference type="Pfam" id="PF01590">
    <property type="entry name" value="GAF"/>
    <property type="match status" value="1"/>
</dbReference>
<dbReference type="InterPro" id="IPR000014">
    <property type="entry name" value="PAS"/>
</dbReference>
<dbReference type="PANTHER" id="PTHR43156:SF2">
    <property type="entry name" value="STAGE II SPORULATION PROTEIN E"/>
    <property type="match status" value="1"/>
</dbReference>
<dbReference type="InterPro" id="IPR013656">
    <property type="entry name" value="PAS_4"/>
</dbReference>
<dbReference type="RefSeq" id="WP_041128617.1">
    <property type="nucleotide sequence ID" value="NZ_CP010407.1"/>
</dbReference>
<dbReference type="HOGENOM" id="CLU_000445_43_3_11"/>
<dbReference type="GO" id="GO:0016301">
    <property type="term" value="F:kinase activity"/>
    <property type="evidence" value="ECO:0007669"/>
    <property type="project" value="UniProtKB-KW"/>
</dbReference>
<keyword evidence="10" id="KW-0904">Protein phosphatase</keyword>
<dbReference type="SMART" id="SM00091">
    <property type="entry name" value="PAS"/>
    <property type="match status" value="2"/>
</dbReference>
<keyword evidence="3" id="KW-0808">Transferase</keyword>
<dbReference type="EMBL" id="CP010407">
    <property type="protein sequence ID" value="AJF64557.1"/>
    <property type="molecule type" value="Genomic_DNA"/>
</dbReference>
<dbReference type="EC" id="3.1.3.16" evidence="1"/>
<dbReference type="InterPro" id="IPR029016">
    <property type="entry name" value="GAF-like_dom_sf"/>
</dbReference>
<dbReference type="FunFam" id="3.30.450.40:FF:000035">
    <property type="entry name" value="PAS sensor protein"/>
    <property type="match status" value="1"/>
</dbReference>
<feature type="domain" description="PAS" evidence="16">
    <location>
        <begin position="137"/>
        <end position="207"/>
    </location>
</feature>
<keyword evidence="9" id="KW-0460">Magnesium</keyword>
<evidence type="ECO:0000256" key="5">
    <source>
        <dbReference type="ARBA" id="ARBA00022741"/>
    </source>
</evidence>
<evidence type="ECO:0000256" key="4">
    <source>
        <dbReference type="ARBA" id="ARBA00022723"/>
    </source>
</evidence>
<comment type="function">
    <text evidence="13">Primarily acts as an independent SigF regulator that is sensitive to the osmosensory signal, mediating the cross talk of PknD with the SigF regulon. Possesses both phosphatase and kinase activities. The kinase domain functions as a classic anti-sigma factor-like kinase to phosphorylate the anti-anti-sigma factor domain at the canonical regulatory site, and the phosphatase domain antagonizes this activity.</text>
</comment>
<dbReference type="SUPFAM" id="SSF81606">
    <property type="entry name" value="PP2C-like"/>
    <property type="match status" value="1"/>
</dbReference>
<evidence type="ECO:0000256" key="14">
    <source>
        <dbReference type="ARBA" id="ARBA00075117"/>
    </source>
</evidence>
<reference evidence="17 18" key="1">
    <citation type="submission" date="2014-12" db="EMBL/GenBank/DDBJ databases">
        <title>Complete genome sequence of Streptomyces vietnamensis strain GIMV4.0001, a genetic manipulable producer of the benzoisochromanequinone antibiotic granaticin.</title>
        <authorList>
            <person name="Deng M.R."/>
            <person name="Guo J."/>
            <person name="Ma L.Y."/>
            <person name="Feng G.D."/>
            <person name="Mo C.Y."/>
            <person name="Zhu H.H."/>
        </authorList>
    </citation>
    <scope>NUCLEOTIDE SEQUENCE [LARGE SCALE GENOMIC DNA]</scope>
    <source>
        <strain evidence="18">GIMV4.0001</strain>
    </source>
</reference>
<dbReference type="SMART" id="SM00331">
    <property type="entry name" value="PP2C_SIG"/>
    <property type="match status" value="1"/>
</dbReference>
<evidence type="ECO:0000256" key="15">
    <source>
        <dbReference type="ARBA" id="ARBA00081350"/>
    </source>
</evidence>
<comment type="catalytic activity">
    <reaction evidence="12">
        <text>O-phospho-L-seryl-[protein] + H2O = L-seryl-[protein] + phosphate</text>
        <dbReference type="Rhea" id="RHEA:20629"/>
        <dbReference type="Rhea" id="RHEA-COMP:9863"/>
        <dbReference type="Rhea" id="RHEA-COMP:11604"/>
        <dbReference type="ChEBI" id="CHEBI:15377"/>
        <dbReference type="ChEBI" id="CHEBI:29999"/>
        <dbReference type="ChEBI" id="CHEBI:43474"/>
        <dbReference type="ChEBI" id="CHEBI:83421"/>
        <dbReference type="EC" id="3.1.3.16"/>
    </reaction>
</comment>
<dbReference type="GO" id="GO:0046872">
    <property type="term" value="F:metal ion binding"/>
    <property type="evidence" value="ECO:0007669"/>
    <property type="project" value="UniProtKB-KW"/>
</dbReference>
<keyword evidence="4" id="KW-0479">Metal-binding</keyword>
<dbReference type="FunFam" id="3.60.40.10:FF:000005">
    <property type="entry name" value="Serine/threonine protein phosphatase"/>
    <property type="match status" value="1"/>
</dbReference>
<evidence type="ECO:0000256" key="2">
    <source>
        <dbReference type="ARBA" id="ARBA00022553"/>
    </source>
</evidence>
<keyword evidence="18" id="KW-1185">Reference proteome</keyword>
<feature type="domain" description="PAS" evidence="16">
    <location>
        <begin position="22"/>
        <end position="86"/>
    </location>
</feature>
<dbReference type="FunFam" id="3.30.450.20:FF:000120">
    <property type="entry name" value="PAS domain S-box protein"/>
    <property type="match status" value="1"/>
</dbReference>
<keyword evidence="8" id="KW-0067">ATP-binding</keyword>
<evidence type="ECO:0000256" key="11">
    <source>
        <dbReference type="ARBA" id="ARBA00023211"/>
    </source>
</evidence>
<sequence>MTAGSFPGTTGRAGVPLDGKGLLDVLGVAAVVIDARGRIVLWSPQAETLFGFRADEALGQYVARLIVDEDHREEAMRLFGEVLRGGTAWAGTFPVRHKDGSTRRVEFRNMRLTDDLGDLYALGIAADAAAVERIETELALSDRLVSQSPIGLAVLDTELRYVLVNPALERINGIPAAEHLGRRIGDMLPMLDAVTLDSALRTVLSTGTPLLDHPTVGRTPADPDHDHAWTVSLYRLEGSEGRILGVAASVIDVTERHLADAAADRSRRRLALIADASARVGTTLEVERTADELASVVVPALADIAAVDVLDSVLAVRRPGAPEEGPELFRALAVKAEGSTEALPAADPPGEVAMYGADRLVTRCVHTGLPVLVEHVGPGDLARIARNSEAAELLARAGVHSYLAVPLIARGEVLGALDLKRDRNALPFDGDDVLLATELAARAAVSIDNARWYQSVRNSAVTLQRSLLPGSPPERAGLEVAARYQPAYASSEVGGDWYDVIALPDDKTALVVGDVMGSGIDAAATMGRLRTATCAFADLDLSPAQVLRHLDRITAGLEHYIATCLFAVHDPVRQRCRIANAGHLPPVRVPVDGPAELVRLSTGVPLGVGGGIFRTARVPFRPGDRLVLYTDGLIETRTEAIDDRLALLVRLLDEARGPLEETCDLLLRALRRPGAPDDVALLIARSTG</sequence>
<evidence type="ECO:0000313" key="17">
    <source>
        <dbReference type="EMBL" id="AJF64557.1"/>
    </source>
</evidence>
<keyword evidence="11" id="KW-0464">Manganese</keyword>
<protein>
    <recommendedName>
        <fullName evidence="1">protein-serine/threonine phosphatase</fullName>
        <ecNumber evidence="1">3.1.3.16</ecNumber>
    </recommendedName>
    <alternativeName>
        <fullName evidence="15">Protein-serine/threonine phosphatase</fullName>
    </alternativeName>
    <alternativeName>
        <fullName evidence="14">Serine/threonine-protein kinase</fullName>
    </alternativeName>
</protein>
<dbReference type="Pfam" id="PF07228">
    <property type="entry name" value="SpoIIE"/>
    <property type="match status" value="1"/>
</dbReference>
<gene>
    <name evidence="17" type="ORF">SVTN_09095</name>
</gene>
<dbReference type="Pfam" id="PF08448">
    <property type="entry name" value="PAS_4"/>
    <property type="match status" value="1"/>
</dbReference>
<dbReference type="PROSITE" id="PS50112">
    <property type="entry name" value="PAS"/>
    <property type="match status" value="2"/>
</dbReference>
<dbReference type="SUPFAM" id="SSF55785">
    <property type="entry name" value="PYP-like sensor domain (PAS domain)"/>
    <property type="match status" value="2"/>
</dbReference>
<dbReference type="GO" id="GO:0004722">
    <property type="term" value="F:protein serine/threonine phosphatase activity"/>
    <property type="evidence" value="ECO:0007669"/>
    <property type="project" value="UniProtKB-EC"/>
</dbReference>
<dbReference type="InterPro" id="IPR035965">
    <property type="entry name" value="PAS-like_dom_sf"/>
</dbReference>
<dbReference type="GO" id="GO:0005524">
    <property type="term" value="F:ATP binding"/>
    <property type="evidence" value="ECO:0007669"/>
    <property type="project" value="UniProtKB-KW"/>
</dbReference>
<keyword evidence="7" id="KW-0378">Hydrolase</keyword>
<evidence type="ECO:0000256" key="9">
    <source>
        <dbReference type="ARBA" id="ARBA00022842"/>
    </source>
</evidence>
<dbReference type="Proteomes" id="UP000031774">
    <property type="component" value="Chromosome"/>
</dbReference>
<dbReference type="STRING" id="362257.SVTN_09095"/>
<evidence type="ECO:0000256" key="7">
    <source>
        <dbReference type="ARBA" id="ARBA00022801"/>
    </source>
</evidence>
<keyword evidence="5" id="KW-0547">Nucleotide-binding</keyword>